<keyword evidence="5" id="KW-0175">Coiled coil</keyword>
<dbReference type="GO" id="GO:0008270">
    <property type="term" value="F:zinc ion binding"/>
    <property type="evidence" value="ECO:0007669"/>
    <property type="project" value="UniProtKB-KW"/>
</dbReference>
<evidence type="ECO:0000256" key="2">
    <source>
        <dbReference type="ARBA" id="ARBA00022771"/>
    </source>
</evidence>
<keyword evidence="1" id="KW-0479">Metal-binding</keyword>
<feature type="domain" description="UBP-type" evidence="8">
    <location>
        <begin position="325"/>
        <end position="429"/>
    </location>
</feature>
<dbReference type="GO" id="GO:0061630">
    <property type="term" value="F:ubiquitin protein ligase activity"/>
    <property type="evidence" value="ECO:0007669"/>
    <property type="project" value="UniProtKB-EC"/>
</dbReference>
<dbReference type="GO" id="GO:0016567">
    <property type="term" value="P:protein ubiquitination"/>
    <property type="evidence" value="ECO:0007669"/>
    <property type="project" value="TreeGrafter"/>
</dbReference>
<accession>A0AAJ5YQ37</accession>
<evidence type="ECO:0000256" key="4">
    <source>
        <dbReference type="PROSITE-ProRule" id="PRU00502"/>
    </source>
</evidence>
<dbReference type="Gene3D" id="3.30.40.10">
    <property type="entry name" value="Zinc/RING finger domain, C3HC4 (zinc finger)"/>
    <property type="match status" value="2"/>
</dbReference>
<reference evidence="9 10" key="1">
    <citation type="submission" date="2023-03" db="EMBL/GenBank/DDBJ databases">
        <title>Mating type loci evolution in Malassezia.</title>
        <authorList>
            <person name="Coelho M.A."/>
        </authorList>
    </citation>
    <scope>NUCLEOTIDE SEQUENCE [LARGE SCALE GENOMIC DNA]</scope>
    <source>
        <strain evidence="9 10">CBS 9725</strain>
    </source>
</reference>
<evidence type="ECO:0000256" key="1">
    <source>
        <dbReference type="ARBA" id="ARBA00022723"/>
    </source>
</evidence>
<evidence type="ECO:0000313" key="10">
    <source>
        <dbReference type="Proteomes" id="UP001219567"/>
    </source>
</evidence>
<dbReference type="PROSITE" id="PS50271">
    <property type="entry name" value="ZF_UBP"/>
    <property type="match status" value="1"/>
</dbReference>
<keyword evidence="9" id="KW-0808">Transferase</keyword>
<name>A0AAJ5YQ37_9BASI</name>
<dbReference type="PANTHER" id="PTHR24007">
    <property type="entry name" value="BRCA1-ASSOCIATED PROTEIN"/>
    <property type="match status" value="1"/>
</dbReference>
<dbReference type="InterPro" id="IPR011422">
    <property type="entry name" value="BRAP2/ETP1_RRM"/>
</dbReference>
<dbReference type="Pfam" id="PF13639">
    <property type="entry name" value="zf-RING_2"/>
    <property type="match status" value="1"/>
</dbReference>
<dbReference type="InterPro" id="IPR001841">
    <property type="entry name" value="Znf_RING"/>
</dbReference>
<dbReference type="SMART" id="SM00290">
    <property type="entry name" value="ZnF_UBP"/>
    <property type="match status" value="1"/>
</dbReference>
<feature type="domain" description="RING-type" evidence="7">
    <location>
        <begin position="288"/>
        <end position="328"/>
    </location>
</feature>
<dbReference type="PROSITE" id="PS50089">
    <property type="entry name" value="ZF_RING_2"/>
    <property type="match status" value="1"/>
</dbReference>
<evidence type="ECO:0000256" key="3">
    <source>
        <dbReference type="ARBA" id="ARBA00022833"/>
    </source>
</evidence>
<evidence type="ECO:0000256" key="6">
    <source>
        <dbReference type="SAM" id="MobiDB-lite"/>
    </source>
</evidence>
<dbReference type="PANTHER" id="PTHR24007:SF7">
    <property type="entry name" value="BRCA1-ASSOCIATED PROTEIN"/>
    <property type="match status" value="1"/>
</dbReference>
<keyword evidence="9" id="KW-0012">Acyltransferase</keyword>
<evidence type="ECO:0000256" key="5">
    <source>
        <dbReference type="SAM" id="Coils"/>
    </source>
</evidence>
<dbReference type="EMBL" id="CP119943">
    <property type="protein sequence ID" value="WFC97742.1"/>
    <property type="molecule type" value="Genomic_DNA"/>
</dbReference>
<dbReference type="GO" id="GO:0005737">
    <property type="term" value="C:cytoplasm"/>
    <property type="evidence" value="ECO:0007669"/>
    <property type="project" value="TreeGrafter"/>
</dbReference>
<protein>
    <submittedName>
        <fullName evidence="9">RING-type E3 ubiquitin transferase</fullName>
        <ecNumber evidence="9">2.3.2.27</ecNumber>
    </submittedName>
</protein>
<feature type="coiled-coil region" evidence="5">
    <location>
        <begin position="530"/>
        <end position="613"/>
    </location>
</feature>
<dbReference type="EC" id="2.3.2.27" evidence="9"/>
<dbReference type="InterPro" id="IPR013083">
    <property type="entry name" value="Znf_RING/FYVE/PHD"/>
</dbReference>
<dbReference type="CDD" id="cd16457">
    <property type="entry name" value="RING-H2_BRAP2"/>
    <property type="match status" value="1"/>
</dbReference>
<dbReference type="SUPFAM" id="SSF57850">
    <property type="entry name" value="RING/U-box"/>
    <property type="match status" value="2"/>
</dbReference>
<dbReference type="GO" id="GO:0007265">
    <property type="term" value="P:Ras protein signal transduction"/>
    <property type="evidence" value="ECO:0007669"/>
    <property type="project" value="TreeGrafter"/>
</dbReference>
<dbReference type="Gene3D" id="1.10.287.1490">
    <property type="match status" value="1"/>
</dbReference>
<sequence length="664" mass="74767">MASKPRYHLHICEFQDGRNSGQLPLNLFDQRQLKLKAPNLSNVSSPQRPSGIDERFGTIQVQFLDKVQRKNTEKMKNSGNETYARFQPLDSFQVESAPDDCNHDEQHEVRIAFGVVHLFRLIEDDVADDAVRGKSAKLLNESEDDPIGTILCILSVPSSITVSALLDFIDPALEAIQHIRIVRHIELEQNLVLLKFRDTIDAEEFYKMYNGRPFHALDPSEKCDLVYVTGVTVASSPSLPYTYPLVLRSEPWPVITNDEADKEPSLIPVLTDEASSPLRKSAYELPTCPVCLERLDSSVSGLITGICQHNFHCSCLQRWSDSRCPVCRYTQSRVHADGSDSTSHENAAQTSSCGRCGTTTNLWVCLICANVGCGRYKSGHAREHFSETGHLYCLELETQRVWDYAGDGYVHRLIQSKSDGKLVELPSASTVAPAMPERVWNARYPGVAQARAALNDPHMPDSNSARDSRGHLESTDIQVLEEKMHALGLEYSNMIMTQLDSQRMYYERLLSVARSDSIRNAEKEANTQEQSRLQSYIDQLEARCEQQQNDLSASHKQVTRYESQLRSALDSVRALKKERDEEKSVSDGLYRHIRELQGKQEGLQQQVSELTEELRDMMFHMSAQDKVKELDIAAPSADSLQGGTAYVPDPPTQAPNRKGKGRRR</sequence>
<keyword evidence="3" id="KW-0862">Zinc</keyword>
<dbReference type="Pfam" id="PF02148">
    <property type="entry name" value="zf-UBP"/>
    <property type="match status" value="1"/>
</dbReference>
<gene>
    <name evidence="9" type="ORF">MYAM1_000461</name>
</gene>
<dbReference type="AlphaFoldDB" id="A0AAJ5YQ37"/>
<keyword evidence="10" id="KW-1185">Reference proteome</keyword>
<evidence type="ECO:0000259" key="7">
    <source>
        <dbReference type="PROSITE" id="PS50089"/>
    </source>
</evidence>
<evidence type="ECO:0000259" key="8">
    <source>
        <dbReference type="PROSITE" id="PS50271"/>
    </source>
</evidence>
<dbReference type="InterPro" id="IPR001607">
    <property type="entry name" value="Znf_UBP"/>
</dbReference>
<proteinExistence type="predicted"/>
<dbReference type="Pfam" id="PF07576">
    <property type="entry name" value="BRAP2"/>
    <property type="match status" value="1"/>
</dbReference>
<evidence type="ECO:0000313" key="9">
    <source>
        <dbReference type="EMBL" id="WFC97742.1"/>
    </source>
</evidence>
<dbReference type="SMART" id="SM00184">
    <property type="entry name" value="RING"/>
    <property type="match status" value="1"/>
</dbReference>
<feature type="region of interest" description="Disordered" evidence="6">
    <location>
        <begin position="632"/>
        <end position="664"/>
    </location>
</feature>
<dbReference type="Proteomes" id="UP001219567">
    <property type="component" value="Chromosome 1"/>
</dbReference>
<keyword evidence="2 4" id="KW-0863">Zinc-finger</keyword>
<organism evidence="9 10">
    <name type="scientific">Malassezia yamatoensis</name>
    <dbReference type="NCBI Taxonomy" id="253288"/>
    <lineage>
        <taxon>Eukaryota</taxon>
        <taxon>Fungi</taxon>
        <taxon>Dikarya</taxon>
        <taxon>Basidiomycota</taxon>
        <taxon>Ustilaginomycotina</taxon>
        <taxon>Malasseziomycetes</taxon>
        <taxon>Malasseziales</taxon>
        <taxon>Malasseziaceae</taxon>
        <taxon>Malassezia</taxon>
    </lineage>
</organism>
<dbReference type="InterPro" id="IPR047243">
    <property type="entry name" value="RING-H2_BRAP2"/>
</dbReference>